<evidence type="ECO:0000256" key="5">
    <source>
        <dbReference type="ARBA" id="ARBA00022771"/>
    </source>
</evidence>
<reference evidence="10" key="1">
    <citation type="submission" date="2018-01" db="EMBL/GenBank/DDBJ databases">
        <authorList>
            <person name="Mao J.F."/>
        </authorList>
    </citation>
    <scope>NUCLEOTIDE SEQUENCE</scope>
    <source>
        <strain evidence="10">Huo1</strain>
        <tissue evidence="10">Leaf</tissue>
    </source>
</reference>
<evidence type="ECO:0000256" key="2">
    <source>
        <dbReference type="ARBA" id="ARBA00012483"/>
    </source>
</evidence>
<comment type="caution">
    <text evidence="10">The sequence shown here is derived from an EMBL/GenBank/DDBJ whole genome shotgun (WGS) entry which is preliminary data.</text>
</comment>
<dbReference type="EC" id="2.3.2.27" evidence="2"/>
<name>A0A8X8Z922_SALSN</name>
<reference evidence="10" key="2">
    <citation type="submission" date="2020-08" db="EMBL/GenBank/DDBJ databases">
        <title>Plant Genome Project.</title>
        <authorList>
            <person name="Zhang R.-G."/>
        </authorList>
    </citation>
    <scope>NUCLEOTIDE SEQUENCE</scope>
    <source>
        <strain evidence="10">Huo1</strain>
        <tissue evidence="10">Leaf</tissue>
    </source>
</reference>
<evidence type="ECO:0000313" key="10">
    <source>
        <dbReference type="EMBL" id="KAG6396567.1"/>
    </source>
</evidence>
<dbReference type="PANTHER" id="PTHR15710">
    <property type="entry name" value="E3 UBIQUITIN-PROTEIN LIGASE PRAJA"/>
    <property type="match status" value="1"/>
</dbReference>
<dbReference type="FunFam" id="3.30.40.10:FF:000127">
    <property type="entry name" value="E3 ubiquitin-protein ligase RNF181"/>
    <property type="match status" value="1"/>
</dbReference>
<dbReference type="GO" id="GO:0008270">
    <property type="term" value="F:zinc ion binding"/>
    <property type="evidence" value="ECO:0007669"/>
    <property type="project" value="UniProtKB-KW"/>
</dbReference>
<dbReference type="GO" id="GO:0061630">
    <property type="term" value="F:ubiquitin protein ligase activity"/>
    <property type="evidence" value="ECO:0007669"/>
    <property type="project" value="UniProtKB-EC"/>
</dbReference>
<evidence type="ECO:0000256" key="4">
    <source>
        <dbReference type="ARBA" id="ARBA00022723"/>
    </source>
</evidence>
<dbReference type="AlphaFoldDB" id="A0A8X8Z922"/>
<evidence type="ECO:0000256" key="8">
    <source>
        <dbReference type="PROSITE-ProRule" id="PRU00175"/>
    </source>
</evidence>
<dbReference type="GO" id="GO:0016567">
    <property type="term" value="P:protein ubiquitination"/>
    <property type="evidence" value="ECO:0007669"/>
    <property type="project" value="TreeGrafter"/>
</dbReference>
<dbReference type="Proteomes" id="UP000298416">
    <property type="component" value="Unassembled WGS sequence"/>
</dbReference>
<keyword evidence="11" id="KW-1185">Reference proteome</keyword>
<sequence>MSSEATSPRQSQAFPAEFSFNLSDGGLPLFLPFILGVAGLNPPPYAHDDDHRSDRLVLINPMTQTVVILEGAGDGSEASFDDLLPSKSGRPPASKASIDALPSVEVASGGEQCAICLEGWEEGEKAKEMPCKHRFHGGCIERWLNVSGSCPVCRYEMPVEDKKREEDWGLDDL</sequence>
<protein>
    <recommendedName>
        <fullName evidence="2">RING-type E3 ubiquitin transferase</fullName>
        <ecNumber evidence="2">2.3.2.27</ecNumber>
    </recommendedName>
</protein>
<comment type="catalytic activity">
    <reaction evidence="1">
        <text>S-ubiquitinyl-[E2 ubiquitin-conjugating enzyme]-L-cysteine + [acceptor protein]-L-lysine = [E2 ubiquitin-conjugating enzyme]-L-cysteine + N(6)-ubiquitinyl-[acceptor protein]-L-lysine.</text>
        <dbReference type="EC" id="2.3.2.27"/>
    </reaction>
</comment>
<gene>
    <name evidence="10" type="ORF">SASPL_142719</name>
</gene>
<evidence type="ECO:0000256" key="6">
    <source>
        <dbReference type="ARBA" id="ARBA00022786"/>
    </source>
</evidence>
<dbReference type="Pfam" id="PF13639">
    <property type="entry name" value="zf-RING_2"/>
    <property type="match status" value="1"/>
</dbReference>
<dbReference type="PROSITE" id="PS50089">
    <property type="entry name" value="ZF_RING_2"/>
    <property type="match status" value="1"/>
</dbReference>
<keyword evidence="6" id="KW-0833">Ubl conjugation pathway</keyword>
<keyword evidence="5 8" id="KW-0863">Zinc-finger</keyword>
<evidence type="ECO:0000256" key="3">
    <source>
        <dbReference type="ARBA" id="ARBA00022679"/>
    </source>
</evidence>
<dbReference type="EMBL" id="PNBA02000016">
    <property type="protein sequence ID" value="KAG6396567.1"/>
    <property type="molecule type" value="Genomic_DNA"/>
</dbReference>
<dbReference type="SMART" id="SM00184">
    <property type="entry name" value="RING"/>
    <property type="match status" value="1"/>
</dbReference>
<dbReference type="GO" id="GO:0005737">
    <property type="term" value="C:cytoplasm"/>
    <property type="evidence" value="ECO:0007669"/>
    <property type="project" value="TreeGrafter"/>
</dbReference>
<proteinExistence type="predicted"/>
<dbReference type="PANTHER" id="PTHR15710:SF132">
    <property type="entry name" value="E3 UBIQUITIN-PROTEIN LIGASE MPSR1"/>
    <property type="match status" value="1"/>
</dbReference>
<dbReference type="InterPro" id="IPR001841">
    <property type="entry name" value="Znf_RING"/>
</dbReference>
<dbReference type="OrthoDB" id="8062037at2759"/>
<keyword evidence="3" id="KW-0808">Transferase</keyword>
<keyword evidence="7" id="KW-0862">Zinc</keyword>
<dbReference type="SMART" id="SM00744">
    <property type="entry name" value="RINGv"/>
    <property type="match status" value="1"/>
</dbReference>
<evidence type="ECO:0000256" key="7">
    <source>
        <dbReference type="ARBA" id="ARBA00022833"/>
    </source>
</evidence>
<accession>A0A8X8Z922</accession>
<keyword evidence="4" id="KW-0479">Metal-binding</keyword>
<evidence type="ECO:0000259" key="9">
    <source>
        <dbReference type="PROSITE" id="PS50089"/>
    </source>
</evidence>
<evidence type="ECO:0000256" key="1">
    <source>
        <dbReference type="ARBA" id="ARBA00000900"/>
    </source>
</evidence>
<dbReference type="InterPro" id="IPR011016">
    <property type="entry name" value="Znf_RING-CH"/>
</dbReference>
<feature type="domain" description="RING-type" evidence="9">
    <location>
        <begin position="113"/>
        <end position="154"/>
    </location>
</feature>
<evidence type="ECO:0000313" key="11">
    <source>
        <dbReference type="Proteomes" id="UP000298416"/>
    </source>
</evidence>
<organism evidence="10">
    <name type="scientific">Salvia splendens</name>
    <name type="common">Scarlet sage</name>
    <dbReference type="NCBI Taxonomy" id="180675"/>
    <lineage>
        <taxon>Eukaryota</taxon>
        <taxon>Viridiplantae</taxon>
        <taxon>Streptophyta</taxon>
        <taxon>Embryophyta</taxon>
        <taxon>Tracheophyta</taxon>
        <taxon>Spermatophyta</taxon>
        <taxon>Magnoliopsida</taxon>
        <taxon>eudicotyledons</taxon>
        <taxon>Gunneridae</taxon>
        <taxon>Pentapetalae</taxon>
        <taxon>asterids</taxon>
        <taxon>lamiids</taxon>
        <taxon>Lamiales</taxon>
        <taxon>Lamiaceae</taxon>
        <taxon>Nepetoideae</taxon>
        <taxon>Mentheae</taxon>
        <taxon>Salviinae</taxon>
        <taxon>Salvia</taxon>
        <taxon>Salvia subgen. Calosphace</taxon>
        <taxon>core Calosphace</taxon>
    </lineage>
</organism>